<dbReference type="GO" id="GO:0097272">
    <property type="term" value="P:ammonium homeostasis"/>
    <property type="evidence" value="ECO:0007669"/>
    <property type="project" value="TreeGrafter"/>
</dbReference>
<dbReference type="GO" id="GO:0005886">
    <property type="term" value="C:plasma membrane"/>
    <property type="evidence" value="ECO:0007669"/>
    <property type="project" value="UniProtKB-SubCell"/>
</dbReference>
<gene>
    <name evidence="11" type="ordered locus">Rcas_1902</name>
</gene>
<feature type="chain" id="PRO_5002713884" description="Ammonium transporter" evidence="9">
    <location>
        <begin position="29"/>
        <end position="478"/>
    </location>
</feature>
<protein>
    <recommendedName>
        <fullName evidence="8">Ammonium transporter</fullName>
    </recommendedName>
</protein>
<dbReference type="PANTHER" id="PTHR11730:SF89">
    <property type="entry name" value="AMMONIUM TRANSPORTER SLL0108-RELATED"/>
    <property type="match status" value="1"/>
</dbReference>
<dbReference type="PROSITE" id="PS01219">
    <property type="entry name" value="AMMONIUM_TRANSP"/>
    <property type="match status" value="1"/>
</dbReference>
<dbReference type="RefSeq" id="WP_012120417.1">
    <property type="nucleotide sequence ID" value="NC_009767.1"/>
</dbReference>
<sequence length="478" mass="50110">MVRRRTKLMLGIGALAGLLIGTTGTSFAQEIDPAIAEMGVVTDTMWLLVAAFLVFFMQAGFALVEAGSTQSKNMINIMFKNLMDFCVAALAFWMVGWGIAYGASVGGFFGSDQFFLGDVREAGSVPTLAVWLFQVVFAGTAATIVSGAMAERTKFSAYLIYSVVISVLIYPVVVHWVWSGAGWLNDYDPTTTGDWGFTDFAGSTVVHSVGGWAALMGAWLLGPRMGRYGPDGKPREIPGHSAALAGLGVFILWLGWYGFNPGSQLAFKSQGDADAIALVAVTTTLAAAAGAVGAMIASWLKSGKPELGATLNGVLSGLVAITAGCAYMRPLDAVIVGLVAGPLYVISMKWMESLKIDDPVGAVPVHLVNGVWGTLAVGLFATIEGNTGTVGLFAGGGPQLLIAQIVGVLAIGAWCALTSFLLFFILKRTIGLRVSPEEEELGLDIGEHGTVAYPDIHKMPEPETVRAITGKPLSSAAE</sequence>
<keyword evidence="6 8" id="KW-0472">Membrane</keyword>
<keyword evidence="3 8" id="KW-0813">Transport</keyword>
<dbReference type="NCBIfam" id="TIGR00836">
    <property type="entry name" value="amt"/>
    <property type="match status" value="1"/>
</dbReference>
<dbReference type="InterPro" id="IPR024041">
    <property type="entry name" value="NH4_transpt_AmtB-like_dom"/>
</dbReference>
<feature type="signal peptide" evidence="9">
    <location>
        <begin position="1"/>
        <end position="28"/>
    </location>
</feature>
<keyword evidence="12" id="KW-1185">Reference proteome</keyword>
<keyword evidence="7 8" id="KW-0924">Ammonia transport</keyword>
<evidence type="ECO:0000313" key="12">
    <source>
        <dbReference type="Proteomes" id="UP000000263"/>
    </source>
</evidence>
<dbReference type="EMBL" id="CP000804">
    <property type="protein sequence ID" value="ABU57992.1"/>
    <property type="molecule type" value="Genomic_DNA"/>
</dbReference>
<keyword evidence="9" id="KW-0732">Signal</keyword>
<evidence type="ECO:0000256" key="4">
    <source>
        <dbReference type="ARBA" id="ARBA00022692"/>
    </source>
</evidence>
<proteinExistence type="inferred from homology"/>
<feature type="domain" description="Ammonium transporter AmtB-like" evidence="10">
    <location>
        <begin position="45"/>
        <end position="453"/>
    </location>
</feature>
<keyword evidence="5 8" id="KW-1133">Transmembrane helix</keyword>
<feature type="transmembrane region" description="Helical" evidence="8">
    <location>
        <begin position="401"/>
        <end position="426"/>
    </location>
</feature>
<evidence type="ECO:0000256" key="1">
    <source>
        <dbReference type="ARBA" id="ARBA00004141"/>
    </source>
</evidence>
<dbReference type="InterPro" id="IPR002229">
    <property type="entry name" value="RhesusRHD"/>
</dbReference>
<evidence type="ECO:0000256" key="6">
    <source>
        <dbReference type="ARBA" id="ARBA00023136"/>
    </source>
</evidence>
<dbReference type="GO" id="GO:0008519">
    <property type="term" value="F:ammonium channel activity"/>
    <property type="evidence" value="ECO:0007669"/>
    <property type="project" value="InterPro"/>
</dbReference>
<dbReference type="AlphaFoldDB" id="A7NKH2"/>
<dbReference type="OrthoDB" id="9814202at2"/>
<dbReference type="PANTHER" id="PTHR11730">
    <property type="entry name" value="AMMONIUM TRANSPORTER"/>
    <property type="match status" value="1"/>
</dbReference>
<dbReference type="PRINTS" id="PR00342">
    <property type="entry name" value="RHESUSRHD"/>
</dbReference>
<evidence type="ECO:0000256" key="8">
    <source>
        <dbReference type="RuleBase" id="RU362002"/>
    </source>
</evidence>
<feature type="transmembrane region" description="Helical" evidence="8">
    <location>
        <begin position="157"/>
        <end position="178"/>
    </location>
</feature>
<feature type="transmembrane region" description="Helical" evidence="8">
    <location>
        <begin position="242"/>
        <end position="259"/>
    </location>
</feature>
<keyword evidence="4 8" id="KW-0812">Transmembrane</keyword>
<dbReference type="STRING" id="383372.Rcas_1902"/>
<dbReference type="FunFam" id="1.10.3430.10:FF:000008">
    <property type="entry name" value="Ammonium transporter"/>
    <property type="match status" value="1"/>
</dbReference>
<evidence type="ECO:0000256" key="9">
    <source>
        <dbReference type="SAM" id="SignalP"/>
    </source>
</evidence>
<comment type="similarity">
    <text evidence="2 8">Belongs to the ammonia transporter channel (TC 1.A.11.2) family.</text>
</comment>
<dbReference type="Gene3D" id="1.10.3430.10">
    <property type="entry name" value="Ammonium transporter AmtB like domains"/>
    <property type="match status" value="1"/>
</dbReference>
<feature type="transmembrane region" description="Helical" evidence="8">
    <location>
        <begin position="129"/>
        <end position="150"/>
    </location>
</feature>
<name>A7NKH2_ROSCS</name>
<evidence type="ECO:0000256" key="5">
    <source>
        <dbReference type="ARBA" id="ARBA00022989"/>
    </source>
</evidence>
<feature type="transmembrane region" description="Helical" evidence="8">
    <location>
        <begin position="275"/>
        <end position="300"/>
    </location>
</feature>
<evidence type="ECO:0000259" key="10">
    <source>
        <dbReference type="Pfam" id="PF00909"/>
    </source>
</evidence>
<reference evidence="11 12" key="1">
    <citation type="submission" date="2007-08" db="EMBL/GenBank/DDBJ databases">
        <title>Complete sequence of Roseiflexus castenholzii DSM 13941.</title>
        <authorList>
            <consortium name="US DOE Joint Genome Institute"/>
            <person name="Copeland A."/>
            <person name="Lucas S."/>
            <person name="Lapidus A."/>
            <person name="Barry K."/>
            <person name="Glavina del Rio T."/>
            <person name="Dalin E."/>
            <person name="Tice H."/>
            <person name="Pitluck S."/>
            <person name="Thompson L.S."/>
            <person name="Brettin T."/>
            <person name="Bruce D."/>
            <person name="Detter J.C."/>
            <person name="Han C."/>
            <person name="Tapia R."/>
            <person name="Schmutz J."/>
            <person name="Larimer F."/>
            <person name="Land M."/>
            <person name="Hauser L."/>
            <person name="Kyrpides N."/>
            <person name="Mikhailova N."/>
            <person name="Bryant D.A."/>
            <person name="Hanada S."/>
            <person name="Tsukatani Y."/>
            <person name="Richardson P."/>
        </authorList>
    </citation>
    <scope>NUCLEOTIDE SEQUENCE [LARGE SCALE GENOMIC DNA]</scope>
    <source>
        <strain evidence="12">DSM 13941 / HLO8</strain>
    </source>
</reference>
<dbReference type="Proteomes" id="UP000000263">
    <property type="component" value="Chromosome"/>
</dbReference>
<dbReference type="InterPro" id="IPR029020">
    <property type="entry name" value="Ammonium/urea_transptr"/>
</dbReference>
<organism evidence="11 12">
    <name type="scientific">Roseiflexus castenholzii (strain DSM 13941 / HLO8)</name>
    <dbReference type="NCBI Taxonomy" id="383372"/>
    <lineage>
        <taxon>Bacteria</taxon>
        <taxon>Bacillati</taxon>
        <taxon>Chloroflexota</taxon>
        <taxon>Chloroflexia</taxon>
        <taxon>Chloroflexales</taxon>
        <taxon>Roseiflexineae</taxon>
        <taxon>Roseiflexaceae</taxon>
        <taxon>Roseiflexus</taxon>
    </lineage>
</organism>
<feature type="transmembrane region" description="Helical" evidence="8">
    <location>
        <begin position="333"/>
        <end position="351"/>
    </location>
</feature>
<dbReference type="KEGG" id="rca:Rcas_1902"/>
<accession>A7NKH2</accession>
<evidence type="ECO:0000256" key="2">
    <source>
        <dbReference type="ARBA" id="ARBA00005887"/>
    </source>
</evidence>
<feature type="transmembrane region" description="Helical" evidence="8">
    <location>
        <begin position="200"/>
        <end position="221"/>
    </location>
</feature>
<dbReference type="SUPFAM" id="SSF111352">
    <property type="entry name" value="Ammonium transporter"/>
    <property type="match status" value="1"/>
</dbReference>
<dbReference type="HOGENOM" id="CLU_000445_33_1_0"/>
<evidence type="ECO:0000256" key="3">
    <source>
        <dbReference type="ARBA" id="ARBA00022448"/>
    </source>
</evidence>
<feature type="transmembrane region" description="Helical" evidence="8">
    <location>
        <begin position="44"/>
        <end position="64"/>
    </location>
</feature>
<dbReference type="Pfam" id="PF00909">
    <property type="entry name" value="Ammonium_transp"/>
    <property type="match status" value="1"/>
</dbReference>
<dbReference type="eggNOG" id="COG0004">
    <property type="taxonomic scope" value="Bacteria"/>
</dbReference>
<feature type="transmembrane region" description="Helical" evidence="8">
    <location>
        <begin position="363"/>
        <end position="381"/>
    </location>
</feature>
<dbReference type="InterPro" id="IPR018047">
    <property type="entry name" value="Ammonium_transpt_CS"/>
</dbReference>
<dbReference type="InterPro" id="IPR001905">
    <property type="entry name" value="Ammonium_transpt"/>
</dbReference>
<evidence type="ECO:0000313" key="11">
    <source>
        <dbReference type="EMBL" id="ABU57992.1"/>
    </source>
</evidence>
<evidence type="ECO:0000256" key="7">
    <source>
        <dbReference type="ARBA" id="ARBA00023177"/>
    </source>
</evidence>
<feature type="transmembrane region" description="Helical" evidence="8">
    <location>
        <begin position="307"/>
        <end position="327"/>
    </location>
</feature>
<feature type="transmembrane region" description="Helical" evidence="8">
    <location>
        <begin position="85"/>
        <end position="109"/>
    </location>
</feature>
<comment type="subcellular location">
    <subcellularLocation>
        <location evidence="8">Cell membrane</location>
        <topology evidence="8">Multi-pass membrane protein</topology>
    </subcellularLocation>
    <subcellularLocation>
        <location evidence="1">Membrane</location>
        <topology evidence="1">Multi-pass membrane protein</topology>
    </subcellularLocation>
</comment>